<gene>
    <name evidence="2" type="ORF">PTD2_10383</name>
</gene>
<feature type="region of interest" description="Disordered" evidence="1">
    <location>
        <begin position="42"/>
        <end position="73"/>
    </location>
</feature>
<accession>A4CEG9</accession>
<proteinExistence type="predicted"/>
<organism evidence="2 3">
    <name type="scientific">Pseudoalteromonas tunicata D2</name>
    <dbReference type="NCBI Taxonomy" id="87626"/>
    <lineage>
        <taxon>Bacteria</taxon>
        <taxon>Pseudomonadati</taxon>
        <taxon>Pseudomonadota</taxon>
        <taxon>Gammaproteobacteria</taxon>
        <taxon>Alteromonadales</taxon>
        <taxon>Pseudoalteromonadaceae</taxon>
        <taxon>Pseudoalteromonas</taxon>
    </lineage>
</organism>
<dbReference type="STRING" id="87626.PTD2_10383"/>
<dbReference type="EMBL" id="AAOH01000008">
    <property type="protein sequence ID" value="EAR26981.1"/>
    <property type="molecule type" value="Genomic_DNA"/>
</dbReference>
<sequence length="219" mass="24102">MKAYVIVNLASLPAITPSPLTIATQEVNSKTKHTVKKDQALINSSAKDNQLSEVKQSDNQSKHSEQLAVAKPSEASLKKEPALVASPAVAFENKKAGFKKLNPYALLPKKSAGNVSNQDIVMFEHVKQQAVEEITSNDRITVPKEHLNDERAEIISTSGGGTKRVEKWRGKCYDIDLTSVFGQAGMPQGGPRLCPGEKSDNQVLFEKSMNKWSRFNQRK</sequence>
<name>A4CEG9_9GAMM</name>
<protein>
    <submittedName>
        <fullName evidence="2">Uncharacterized protein</fullName>
    </submittedName>
</protein>
<keyword evidence="3" id="KW-1185">Reference proteome</keyword>
<evidence type="ECO:0000313" key="2">
    <source>
        <dbReference type="EMBL" id="EAR26981.1"/>
    </source>
</evidence>
<dbReference type="Proteomes" id="UP000006201">
    <property type="component" value="Unassembled WGS sequence"/>
</dbReference>
<evidence type="ECO:0000256" key="1">
    <source>
        <dbReference type="SAM" id="MobiDB-lite"/>
    </source>
</evidence>
<reference evidence="2 3" key="1">
    <citation type="submission" date="2006-02" db="EMBL/GenBank/DDBJ databases">
        <authorList>
            <person name="Moran M.A."/>
            <person name="Kjelleberg S."/>
            <person name="Egan S."/>
            <person name="Saunders N."/>
            <person name="Thomas T."/>
            <person name="Ferriera S."/>
            <person name="Johnson J."/>
            <person name="Kravitz S."/>
            <person name="Halpern A."/>
            <person name="Remington K."/>
            <person name="Beeson K."/>
            <person name="Tran B."/>
            <person name="Rogers Y.-H."/>
            <person name="Friedman R."/>
            <person name="Venter J.C."/>
        </authorList>
    </citation>
    <scope>NUCLEOTIDE SEQUENCE [LARGE SCALE GENOMIC DNA]</scope>
    <source>
        <strain evidence="2 3">D2</strain>
    </source>
</reference>
<comment type="caution">
    <text evidence="2">The sequence shown here is derived from an EMBL/GenBank/DDBJ whole genome shotgun (WGS) entry which is preliminary data.</text>
</comment>
<dbReference type="eggNOG" id="ENOG5033HTZ">
    <property type="taxonomic scope" value="Bacteria"/>
</dbReference>
<evidence type="ECO:0000313" key="3">
    <source>
        <dbReference type="Proteomes" id="UP000006201"/>
    </source>
</evidence>
<dbReference type="AlphaFoldDB" id="A4CEG9"/>
<feature type="compositionally biased region" description="Polar residues" evidence="1">
    <location>
        <begin position="42"/>
        <end position="59"/>
    </location>
</feature>
<dbReference type="HOGENOM" id="CLU_1260569_0_0_6"/>